<proteinExistence type="predicted"/>
<dbReference type="AlphaFoldDB" id="A0A6J4V1U2"/>
<feature type="non-terminal residue" evidence="1">
    <location>
        <position position="1"/>
    </location>
</feature>
<sequence>DSAVPRWGARHCSTNSLCEGRCAGRSRADTSTNRCGGHVLPRRRLDSPTGVCRARAAGRLPQGHARHPA</sequence>
<protein>
    <submittedName>
        <fullName evidence="1">Uncharacterized protein</fullName>
    </submittedName>
</protein>
<dbReference type="EMBL" id="CADCWM010000499">
    <property type="protein sequence ID" value="CAA9564332.1"/>
    <property type="molecule type" value="Genomic_DNA"/>
</dbReference>
<accession>A0A6J4V1U2</accession>
<organism evidence="1">
    <name type="scientific">uncultured Thermomicrobiales bacterium</name>
    <dbReference type="NCBI Taxonomy" id="1645740"/>
    <lineage>
        <taxon>Bacteria</taxon>
        <taxon>Pseudomonadati</taxon>
        <taxon>Thermomicrobiota</taxon>
        <taxon>Thermomicrobia</taxon>
        <taxon>Thermomicrobiales</taxon>
        <taxon>environmental samples</taxon>
    </lineage>
</organism>
<reference evidence="1" key="1">
    <citation type="submission" date="2020-02" db="EMBL/GenBank/DDBJ databases">
        <authorList>
            <person name="Meier V. D."/>
        </authorList>
    </citation>
    <scope>NUCLEOTIDE SEQUENCE</scope>
    <source>
        <strain evidence="1">AVDCRST_MAG88</strain>
    </source>
</reference>
<feature type="non-terminal residue" evidence="1">
    <location>
        <position position="69"/>
    </location>
</feature>
<gene>
    <name evidence="1" type="ORF">AVDCRST_MAG88-1763</name>
</gene>
<name>A0A6J4V1U2_9BACT</name>
<evidence type="ECO:0000313" key="1">
    <source>
        <dbReference type="EMBL" id="CAA9564332.1"/>
    </source>
</evidence>